<dbReference type="Pfam" id="PF15865">
    <property type="entry name" value="Fanconi_A_N"/>
    <property type="match status" value="1"/>
</dbReference>
<reference evidence="3 4" key="2">
    <citation type="journal article" date="2018" name="Elife">
        <title>Firefly genomes illuminate parallel origins of bioluminescence in beetles.</title>
        <authorList>
            <person name="Fallon T.R."/>
            <person name="Lower S.E."/>
            <person name="Chang C.H."/>
            <person name="Bessho-Uehara M."/>
            <person name="Martin G.J."/>
            <person name="Bewick A.J."/>
            <person name="Behringer M."/>
            <person name="Debat H.J."/>
            <person name="Wong I."/>
            <person name="Day J.C."/>
            <person name="Suvorov A."/>
            <person name="Silva C.J."/>
            <person name="Stanger-Hall K.F."/>
            <person name="Hall D.W."/>
            <person name="Schmitz R.J."/>
            <person name="Nelson D.R."/>
            <person name="Lewis S.M."/>
            <person name="Shigenobu S."/>
            <person name="Bybee S.M."/>
            <person name="Larracuente A.M."/>
            <person name="Oba Y."/>
            <person name="Weng J.K."/>
        </authorList>
    </citation>
    <scope>NUCLEOTIDE SEQUENCE [LARGE SCALE GENOMIC DNA]</scope>
    <source>
        <strain evidence="3">1611_PpyrPB1</strain>
        <tissue evidence="3">Whole body</tissue>
    </source>
</reference>
<dbReference type="PANTHER" id="PTHR12047">
    <property type="entry name" value="FANCONI ANEMIA GROUP A PROTEIN"/>
    <property type="match status" value="1"/>
</dbReference>
<sequence>MDTTDFDDIFLSDIDSQYRSLNINDFQMLAIEIINNEDIKDGTALCFQVFYRCMSRSIREKTFEGQYTELPTILSCILHLRKVLKFNSSLFFSYLTEEFLTLPIEILWWLHKHNITNFVHYCCFSKYMTLSASLLRYIEAKKQHSIFVYDRIVPDLIAELLRHAYTPPSLFHLHYRVEWESFCSKVLYDMVDSILSAVFLDSSCSYLNVFNHVQNLDRQLPRVVVKDFFRTALKKLMVYNVDEFDIYAAYTYQELWKSSRLSRNLFTFLSEVFRKFCTLHDIMDIMEDCDEKVNWRYTLAAVAVSTNESGSGGEHAKDVTSTLLQQYFKRPKPLNLVKCLLFARQIYMEEKAKIDYSAWYSTTFGSRSNFKRKCSETKFKLLMSTLIELVQYESKDYLKVQHSLSLDAPLMCNYLIHNYKSLCRARLQELDKSPSVNYCNVKVNILHMMTESVRIGRPSAILVNIMKNQTEQFQCIVLPQLMINTEPYLTVKQMLVDGKYISLDKINDVNLELAQIIEDDDDNLY</sequence>
<accession>A0A1Y1LHZ5</accession>
<dbReference type="InterPro" id="IPR003516">
    <property type="entry name" value="FANCA"/>
</dbReference>
<dbReference type="EMBL" id="GEZM01058973">
    <property type="protein sequence ID" value="JAV71595.1"/>
    <property type="molecule type" value="Transcribed_RNA"/>
</dbReference>
<reference evidence="2" key="1">
    <citation type="journal article" date="2016" name="Sci. Rep.">
        <title>Molecular characterization of firefly nuptial gifts: a multi-omics approach sheds light on postcopulatory sexual selection.</title>
        <authorList>
            <person name="Al-Wathiqui N."/>
            <person name="Fallon T.R."/>
            <person name="South A."/>
            <person name="Weng J.K."/>
            <person name="Lewis S.M."/>
        </authorList>
    </citation>
    <scope>NUCLEOTIDE SEQUENCE</scope>
</reference>
<feature type="domain" description="Fanconi anaemia group A protein N-terminal" evidence="1">
    <location>
        <begin position="104"/>
        <end position="431"/>
    </location>
</feature>
<reference evidence="3" key="3">
    <citation type="submission" date="2019-08" db="EMBL/GenBank/DDBJ databases">
        <authorList>
            <consortium name="Photinus pyralis genome working group"/>
            <person name="Fallon T.R."/>
            <person name="Sander Lower S.E."/>
            <person name="Weng J.-K."/>
        </authorList>
    </citation>
    <scope>NUCLEOTIDE SEQUENCE</scope>
    <source>
        <strain evidence="3">1611_PpyrPB1</strain>
        <tissue evidence="3">Whole body</tissue>
    </source>
</reference>
<dbReference type="AlphaFoldDB" id="A0A1Y1LHZ5"/>
<protein>
    <recommendedName>
        <fullName evidence="1">Fanconi anaemia group A protein N-terminal domain-containing protein</fullName>
    </recommendedName>
</protein>
<gene>
    <name evidence="3" type="ORF">PPYR_05568</name>
</gene>
<dbReference type="InParanoid" id="A0A1Y1LHZ5"/>
<evidence type="ECO:0000313" key="4">
    <source>
        <dbReference type="Proteomes" id="UP000327044"/>
    </source>
</evidence>
<evidence type="ECO:0000313" key="3">
    <source>
        <dbReference type="EMBL" id="KAB0801214.1"/>
    </source>
</evidence>
<dbReference type="EMBL" id="VVIM01000003">
    <property type="protein sequence ID" value="KAB0801214.1"/>
    <property type="molecule type" value="Genomic_DNA"/>
</dbReference>
<evidence type="ECO:0000313" key="2">
    <source>
        <dbReference type="EMBL" id="JAV71595.1"/>
    </source>
</evidence>
<organism evidence="2">
    <name type="scientific">Photinus pyralis</name>
    <name type="common">Common eastern firefly</name>
    <name type="synonym">Lampyris pyralis</name>
    <dbReference type="NCBI Taxonomy" id="7054"/>
    <lineage>
        <taxon>Eukaryota</taxon>
        <taxon>Metazoa</taxon>
        <taxon>Ecdysozoa</taxon>
        <taxon>Arthropoda</taxon>
        <taxon>Hexapoda</taxon>
        <taxon>Insecta</taxon>
        <taxon>Pterygota</taxon>
        <taxon>Neoptera</taxon>
        <taxon>Endopterygota</taxon>
        <taxon>Coleoptera</taxon>
        <taxon>Polyphaga</taxon>
        <taxon>Elateriformia</taxon>
        <taxon>Elateroidea</taxon>
        <taxon>Lampyridae</taxon>
        <taxon>Lampyrinae</taxon>
        <taxon>Photinus</taxon>
    </lineage>
</organism>
<dbReference type="Proteomes" id="UP000327044">
    <property type="component" value="Unassembled WGS sequence"/>
</dbReference>
<dbReference type="GO" id="GO:0036297">
    <property type="term" value="P:interstrand cross-link repair"/>
    <property type="evidence" value="ECO:0007669"/>
    <property type="project" value="InterPro"/>
</dbReference>
<dbReference type="OrthoDB" id="7790690at2759"/>
<name>A0A1Y1LHZ5_PHOPY</name>
<keyword evidence="4" id="KW-1185">Reference proteome</keyword>
<dbReference type="PANTHER" id="PTHR12047:SF2">
    <property type="entry name" value="FANCONI ANEMIA GROUP A PROTEIN"/>
    <property type="match status" value="1"/>
</dbReference>
<proteinExistence type="predicted"/>
<dbReference type="InterPro" id="IPR031729">
    <property type="entry name" value="Fanconi_A_N"/>
</dbReference>
<dbReference type="GO" id="GO:0043240">
    <property type="term" value="C:Fanconi anaemia nuclear complex"/>
    <property type="evidence" value="ECO:0007669"/>
    <property type="project" value="InterPro"/>
</dbReference>
<evidence type="ECO:0000259" key="1">
    <source>
        <dbReference type="Pfam" id="PF15865"/>
    </source>
</evidence>